<evidence type="ECO:0000256" key="10">
    <source>
        <dbReference type="PROSITE-ProRule" id="PRU00042"/>
    </source>
</evidence>
<evidence type="ECO:0000256" key="2">
    <source>
        <dbReference type="ARBA" id="ARBA00022723"/>
    </source>
</evidence>
<dbReference type="GO" id="GO:0005654">
    <property type="term" value="C:nucleoplasm"/>
    <property type="evidence" value="ECO:0007669"/>
    <property type="project" value="TreeGrafter"/>
</dbReference>
<dbReference type="GO" id="GO:0002682">
    <property type="term" value="P:regulation of immune system process"/>
    <property type="evidence" value="ECO:0007669"/>
    <property type="project" value="TreeGrafter"/>
</dbReference>
<keyword evidence="8" id="KW-0804">Transcription</keyword>
<evidence type="ECO:0000256" key="1">
    <source>
        <dbReference type="ARBA" id="ARBA00004123"/>
    </source>
</evidence>
<proteinExistence type="predicted"/>
<feature type="compositionally biased region" description="Polar residues" evidence="11">
    <location>
        <begin position="90"/>
        <end position="104"/>
    </location>
</feature>
<dbReference type="PANTHER" id="PTHR24399">
    <property type="entry name" value="ZINC FINGER AND BTB DOMAIN-CONTAINING"/>
    <property type="match status" value="1"/>
</dbReference>
<evidence type="ECO:0000256" key="7">
    <source>
        <dbReference type="ARBA" id="ARBA00023125"/>
    </source>
</evidence>
<dbReference type="PROSITE" id="PS50157">
    <property type="entry name" value="ZINC_FINGER_C2H2_2"/>
    <property type="match status" value="1"/>
</dbReference>
<reference evidence="13" key="1">
    <citation type="submission" date="2025-08" db="UniProtKB">
        <authorList>
            <consortium name="Ensembl"/>
        </authorList>
    </citation>
    <scope>IDENTIFICATION</scope>
</reference>
<dbReference type="InterPro" id="IPR013087">
    <property type="entry name" value="Znf_C2H2_type"/>
</dbReference>
<dbReference type="Gene3D" id="3.30.160.60">
    <property type="entry name" value="Classic Zinc Finger"/>
    <property type="match status" value="1"/>
</dbReference>
<reference evidence="13" key="2">
    <citation type="submission" date="2025-09" db="UniProtKB">
        <authorList>
            <consortium name="Ensembl"/>
        </authorList>
    </citation>
    <scope>IDENTIFICATION</scope>
</reference>
<keyword evidence="5" id="KW-0862">Zinc</keyword>
<dbReference type="Proteomes" id="UP000694523">
    <property type="component" value="Unplaced"/>
</dbReference>
<evidence type="ECO:0000256" key="8">
    <source>
        <dbReference type="ARBA" id="ARBA00023163"/>
    </source>
</evidence>
<dbReference type="SUPFAM" id="SSF57667">
    <property type="entry name" value="beta-beta-alpha zinc fingers"/>
    <property type="match status" value="1"/>
</dbReference>
<dbReference type="GO" id="GO:0001817">
    <property type="term" value="P:regulation of cytokine production"/>
    <property type="evidence" value="ECO:0007669"/>
    <property type="project" value="TreeGrafter"/>
</dbReference>
<evidence type="ECO:0000256" key="6">
    <source>
        <dbReference type="ARBA" id="ARBA00023015"/>
    </source>
</evidence>
<evidence type="ECO:0000313" key="14">
    <source>
        <dbReference type="Proteomes" id="UP000694523"/>
    </source>
</evidence>
<keyword evidence="7" id="KW-0238">DNA-binding</keyword>
<keyword evidence="2" id="KW-0479">Metal-binding</keyword>
<dbReference type="PANTHER" id="PTHR24399:SF23">
    <property type="entry name" value="C2H2-TYPE DOMAIN-CONTAINING PROTEIN"/>
    <property type="match status" value="1"/>
</dbReference>
<keyword evidence="4 10" id="KW-0863">Zinc-finger</keyword>
<comment type="subcellular location">
    <subcellularLocation>
        <location evidence="1">Nucleus</location>
    </subcellularLocation>
</comment>
<organism evidence="13 14">
    <name type="scientific">Neogobius melanostomus</name>
    <name type="common">round goby</name>
    <dbReference type="NCBI Taxonomy" id="47308"/>
    <lineage>
        <taxon>Eukaryota</taxon>
        <taxon>Metazoa</taxon>
        <taxon>Chordata</taxon>
        <taxon>Craniata</taxon>
        <taxon>Vertebrata</taxon>
        <taxon>Euteleostomi</taxon>
        <taxon>Actinopterygii</taxon>
        <taxon>Neopterygii</taxon>
        <taxon>Teleostei</taxon>
        <taxon>Neoteleostei</taxon>
        <taxon>Acanthomorphata</taxon>
        <taxon>Gobiaria</taxon>
        <taxon>Gobiiformes</taxon>
        <taxon>Gobioidei</taxon>
        <taxon>Gobiidae</taxon>
        <taxon>Benthophilinae</taxon>
        <taxon>Neogobiini</taxon>
        <taxon>Neogobius</taxon>
    </lineage>
</organism>
<name>A0A8C6TV01_9GOBI</name>
<evidence type="ECO:0000259" key="12">
    <source>
        <dbReference type="PROSITE" id="PS50157"/>
    </source>
</evidence>
<protein>
    <recommendedName>
        <fullName evidence="12">C2H2-type domain-containing protein</fullName>
    </recommendedName>
</protein>
<keyword evidence="9" id="KW-0539">Nucleus</keyword>
<keyword evidence="14" id="KW-1185">Reference proteome</keyword>
<dbReference type="GO" id="GO:0008270">
    <property type="term" value="F:zinc ion binding"/>
    <property type="evidence" value="ECO:0007669"/>
    <property type="project" value="UniProtKB-KW"/>
</dbReference>
<evidence type="ECO:0000256" key="11">
    <source>
        <dbReference type="SAM" id="MobiDB-lite"/>
    </source>
</evidence>
<sequence length="104" mass="11418">MISVSTHTGEKPFSCSTCNKAFRSNLIIHRRTHTGENLLAVQPVTKPLHTNLPSSDILKHTQERNLLAVQPVTKPLQANSNSKDTRAPTEENTQSSTEGKASEL</sequence>
<feature type="region of interest" description="Disordered" evidence="11">
    <location>
        <begin position="69"/>
        <end position="104"/>
    </location>
</feature>
<accession>A0A8C6TV01</accession>
<evidence type="ECO:0000256" key="3">
    <source>
        <dbReference type="ARBA" id="ARBA00022737"/>
    </source>
</evidence>
<evidence type="ECO:0000256" key="9">
    <source>
        <dbReference type="ARBA" id="ARBA00023242"/>
    </source>
</evidence>
<evidence type="ECO:0000256" key="5">
    <source>
        <dbReference type="ARBA" id="ARBA00022833"/>
    </source>
</evidence>
<evidence type="ECO:0000256" key="4">
    <source>
        <dbReference type="ARBA" id="ARBA00022771"/>
    </source>
</evidence>
<dbReference type="GO" id="GO:0000978">
    <property type="term" value="F:RNA polymerase II cis-regulatory region sequence-specific DNA binding"/>
    <property type="evidence" value="ECO:0007669"/>
    <property type="project" value="TreeGrafter"/>
</dbReference>
<dbReference type="AlphaFoldDB" id="A0A8C6TV01"/>
<dbReference type="InterPro" id="IPR036236">
    <property type="entry name" value="Znf_C2H2_sf"/>
</dbReference>
<dbReference type="FunFam" id="3.30.160.60:FF:000029">
    <property type="entry name" value="GLI family zinc finger 4"/>
    <property type="match status" value="1"/>
</dbReference>
<keyword evidence="6" id="KW-0805">Transcription regulation</keyword>
<dbReference type="Ensembl" id="ENSNMLT00000029182.1">
    <property type="protein sequence ID" value="ENSNMLP00000026117.1"/>
    <property type="gene ID" value="ENSNMLG00000016650.1"/>
</dbReference>
<feature type="domain" description="C2H2-type" evidence="12">
    <location>
        <begin position="13"/>
        <end position="38"/>
    </location>
</feature>
<dbReference type="GO" id="GO:0001227">
    <property type="term" value="F:DNA-binding transcription repressor activity, RNA polymerase II-specific"/>
    <property type="evidence" value="ECO:0007669"/>
    <property type="project" value="TreeGrafter"/>
</dbReference>
<evidence type="ECO:0000313" key="13">
    <source>
        <dbReference type="Ensembl" id="ENSNMLP00000026117.1"/>
    </source>
</evidence>
<keyword evidence="3" id="KW-0677">Repeat</keyword>